<sequence length="208" mass="23834">MRPFNEKLAADLLKAGKQEFMTHGFLGANMRNIASAAKVTTGALYRYYSDKEALFIELVDEPARVFADRYRERQMSFAAQPLESQLKRMPEITDRESDWMMAYLYDHFDAFKLIACCSAGTRYAYYIDTLIEIESEAGRQLIARMSEAGFPAQDMDDGLIHILSGTLFNGMFETIQHDMPREKAMEYMNSLRDFYSAGWFKVLGLSGD</sequence>
<dbReference type="KEGG" id="abut:Ami103574_14645"/>
<evidence type="ECO:0000256" key="1">
    <source>
        <dbReference type="ARBA" id="ARBA00023015"/>
    </source>
</evidence>
<organism evidence="6 7">
    <name type="scientific">Aminipila butyrica</name>
    <dbReference type="NCBI Taxonomy" id="433296"/>
    <lineage>
        <taxon>Bacteria</taxon>
        <taxon>Bacillati</taxon>
        <taxon>Bacillota</taxon>
        <taxon>Clostridia</taxon>
        <taxon>Peptostreptococcales</taxon>
        <taxon>Anaerovoracaceae</taxon>
        <taxon>Aminipila</taxon>
    </lineage>
</organism>
<accession>A0A858C076</accession>
<dbReference type="InterPro" id="IPR009057">
    <property type="entry name" value="Homeodomain-like_sf"/>
</dbReference>
<evidence type="ECO:0000313" key="6">
    <source>
        <dbReference type="EMBL" id="QIB70454.1"/>
    </source>
</evidence>
<name>A0A858C076_9FIRM</name>
<dbReference type="SUPFAM" id="SSF46689">
    <property type="entry name" value="Homeodomain-like"/>
    <property type="match status" value="1"/>
</dbReference>
<evidence type="ECO:0000259" key="5">
    <source>
        <dbReference type="PROSITE" id="PS50977"/>
    </source>
</evidence>
<evidence type="ECO:0000256" key="2">
    <source>
        <dbReference type="ARBA" id="ARBA00023125"/>
    </source>
</evidence>
<keyword evidence="7" id="KW-1185">Reference proteome</keyword>
<dbReference type="Pfam" id="PF00440">
    <property type="entry name" value="TetR_N"/>
    <property type="match status" value="1"/>
</dbReference>
<feature type="domain" description="HTH tetR-type" evidence="5">
    <location>
        <begin position="6"/>
        <end position="66"/>
    </location>
</feature>
<evidence type="ECO:0000313" key="7">
    <source>
        <dbReference type="Proteomes" id="UP000466848"/>
    </source>
</evidence>
<dbReference type="RefSeq" id="WP_163067692.1">
    <property type="nucleotide sequence ID" value="NZ_CP048649.1"/>
</dbReference>
<reference evidence="6 7" key="1">
    <citation type="submission" date="2020-02" db="EMBL/GenBank/DDBJ databases">
        <authorList>
            <person name="Kim Y.B."/>
            <person name="Roh S.W."/>
        </authorList>
    </citation>
    <scope>NUCLEOTIDE SEQUENCE [LARGE SCALE GENOMIC DNA]</scope>
    <source>
        <strain evidence="6 7">DSM 103574</strain>
    </source>
</reference>
<keyword evidence="3" id="KW-0804">Transcription</keyword>
<dbReference type="GO" id="GO:0000976">
    <property type="term" value="F:transcription cis-regulatory region binding"/>
    <property type="evidence" value="ECO:0007669"/>
    <property type="project" value="TreeGrafter"/>
</dbReference>
<gene>
    <name evidence="6" type="ORF">Ami103574_14645</name>
</gene>
<dbReference type="PANTHER" id="PTHR30055:SF234">
    <property type="entry name" value="HTH-TYPE TRANSCRIPTIONAL REGULATOR BETI"/>
    <property type="match status" value="1"/>
</dbReference>
<dbReference type="PRINTS" id="PR00455">
    <property type="entry name" value="HTHTETR"/>
</dbReference>
<dbReference type="AlphaFoldDB" id="A0A858C076"/>
<dbReference type="Proteomes" id="UP000466848">
    <property type="component" value="Chromosome"/>
</dbReference>
<feature type="DNA-binding region" description="H-T-H motif" evidence="4">
    <location>
        <begin position="29"/>
        <end position="48"/>
    </location>
</feature>
<evidence type="ECO:0000256" key="4">
    <source>
        <dbReference type="PROSITE-ProRule" id="PRU00335"/>
    </source>
</evidence>
<dbReference type="GO" id="GO:0003700">
    <property type="term" value="F:DNA-binding transcription factor activity"/>
    <property type="evidence" value="ECO:0007669"/>
    <property type="project" value="TreeGrafter"/>
</dbReference>
<dbReference type="InterPro" id="IPR001647">
    <property type="entry name" value="HTH_TetR"/>
</dbReference>
<dbReference type="EMBL" id="CP048649">
    <property type="protein sequence ID" value="QIB70454.1"/>
    <property type="molecule type" value="Genomic_DNA"/>
</dbReference>
<keyword evidence="1" id="KW-0805">Transcription regulation</keyword>
<evidence type="ECO:0000256" key="3">
    <source>
        <dbReference type="ARBA" id="ARBA00023163"/>
    </source>
</evidence>
<dbReference type="InterPro" id="IPR050109">
    <property type="entry name" value="HTH-type_TetR-like_transc_reg"/>
</dbReference>
<protein>
    <submittedName>
        <fullName evidence="6">TetR/AcrR family transcriptional regulator</fullName>
    </submittedName>
</protein>
<proteinExistence type="predicted"/>
<dbReference type="PROSITE" id="PS50977">
    <property type="entry name" value="HTH_TETR_2"/>
    <property type="match status" value="1"/>
</dbReference>
<dbReference type="Gene3D" id="1.10.357.10">
    <property type="entry name" value="Tetracycline Repressor, domain 2"/>
    <property type="match status" value="1"/>
</dbReference>
<dbReference type="PANTHER" id="PTHR30055">
    <property type="entry name" value="HTH-TYPE TRANSCRIPTIONAL REGULATOR RUTR"/>
    <property type="match status" value="1"/>
</dbReference>
<keyword evidence="2 4" id="KW-0238">DNA-binding</keyword>